<evidence type="ECO:0000256" key="1">
    <source>
        <dbReference type="SAM" id="MobiDB-lite"/>
    </source>
</evidence>
<dbReference type="Pfam" id="PF00646">
    <property type="entry name" value="F-box"/>
    <property type="match status" value="1"/>
</dbReference>
<proteinExistence type="predicted"/>
<feature type="compositionally biased region" description="Basic residues" evidence="1">
    <location>
        <begin position="1"/>
        <end position="12"/>
    </location>
</feature>
<keyword evidence="4" id="KW-1185">Reference proteome</keyword>
<organism evidence="3 4">
    <name type="scientific">Senna tora</name>
    <dbReference type="NCBI Taxonomy" id="362788"/>
    <lineage>
        <taxon>Eukaryota</taxon>
        <taxon>Viridiplantae</taxon>
        <taxon>Streptophyta</taxon>
        <taxon>Embryophyta</taxon>
        <taxon>Tracheophyta</taxon>
        <taxon>Spermatophyta</taxon>
        <taxon>Magnoliopsida</taxon>
        <taxon>eudicotyledons</taxon>
        <taxon>Gunneridae</taxon>
        <taxon>Pentapetalae</taxon>
        <taxon>rosids</taxon>
        <taxon>fabids</taxon>
        <taxon>Fabales</taxon>
        <taxon>Fabaceae</taxon>
        <taxon>Caesalpinioideae</taxon>
        <taxon>Cassia clade</taxon>
        <taxon>Senna</taxon>
    </lineage>
</organism>
<dbReference type="EMBL" id="JAAIUW010000001">
    <property type="protein sequence ID" value="KAF7843429.1"/>
    <property type="molecule type" value="Genomic_DNA"/>
</dbReference>
<reference evidence="3" key="1">
    <citation type="submission" date="2020-09" db="EMBL/GenBank/DDBJ databases">
        <title>Genome-Enabled Discovery of Anthraquinone Biosynthesis in Senna tora.</title>
        <authorList>
            <person name="Kang S.-H."/>
            <person name="Pandey R.P."/>
            <person name="Lee C.-M."/>
            <person name="Sim J.-S."/>
            <person name="Jeong J.-T."/>
            <person name="Choi B.-S."/>
            <person name="Jung M."/>
            <person name="Ginzburg D."/>
            <person name="Zhao K."/>
            <person name="Won S.Y."/>
            <person name="Oh T.-J."/>
            <person name="Yu Y."/>
            <person name="Kim N.-H."/>
            <person name="Lee O.R."/>
            <person name="Lee T.-H."/>
            <person name="Bashyal P."/>
            <person name="Kim T.-S."/>
            <person name="Lee W.-H."/>
            <person name="Kawkins C."/>
            <person name="Kim C.-K."/>
            <person name="Kim J.S."/>
            <person name="Ahn B.O."/>
            <person name="Rhee S.Y."/>
            <person name="Sohng J.K."/>
        </authorList>
    </citation>
    <scope>NUCLEOTIDE SEQUENCE</scope>
    <source>
        <tissue evidence="3">Leaf</tissue>
    </source>
</reference>
<sequence>MSCRNRPRKQSRPSRFPPIPINGPDLTSQLPEALLQHILFCLPLEDAITASSLSKAWLGAWKSLPVLSFRFNQHVANAEGEQAMGLEELAKKVDDSLETLKTQRAFIKSFFLHIDLNPTEGGNFDINQDP</sequence>
<feature type="domain" description="F-box" evidence="2">
    <location>
        <begin position="28"/>
        <end position="66"/>
    </location>
</feature>
<protein>
    <submittedName>
        <fullName evidence="3">F-box/LRR-repeat protein</fullName>
    </submittedName>
</protein>
<accession>A0A834XDQ8</accession>
<dbReference type="SUPFAM" id="SSF81383">
    <property type="entry name" value="F-box domain"/>
    <property type="match status" value="1"/>
</dbReference>
<evidence type="ECO:0000313" key="3">
    <source>
        <dbReference type="EMBL" id="KAF7843429.1"/>
    </source>
</evidence>
<evidence type="ECO:0000313" key="4">
    <source>
        <dbReference type="Proteomes" id="UP000634136"/>
    </source>
</evidence>
<dbReference type="InterPro" id="IPR036047">
    <property type="entry name" value="F-box-like_dom_sf"/>
</dbReference>
<feature type="region of interest" description="Disordered" evidence="1">
    <location>
        <begin position="1"/>
        <end position="22"/>
    </location>
</feature>
<name>A0A834XDQ8_9FABA</name>
<dbReference type="Proteomes" id="UP000634136">
    <property type="component" value="Unassembled WGS sequence"/>
</dbReference>
<dbReference type="AlphaFoldDB" id="A0A834XDQ8"/>
<dbReference type="InterPro" id="IPR001810">
    <property type="entry name" value="F-box_dom"/>
</dbReference>
<comment type="caution">
    <text evidence="3">The sequence shown here is derived from an EMBL/GenBank/DDBJ whole genome shotgun (WGS) entry which is preliminary data.</text>
</comment>
<evidence type="ECO:0000259" key="2">
    <source>
        <dbReference type="Pfam" id="PF00646"/>
    </source>
</evidence>
<gene>
    <name evidence="3" type="ORF">G2W53_000334</name>
</gene>
<dbReference type="OrthoDB" id="680662at2759"/>